<evidence type="ECO:0000256" key="3">
    <source>
        <dbReference type="ARBA" id="ARBA00022679"/>
    </source>
</evidence>
<dbReference type="InterPro" id="IPR003016">
    <property type="entry name" value="2-oxoA_DH_lipoyl-BS"/>
</dbReference>
<evidence type="ECO:0000259" key="8">
    <source>
        <dbReference type="PROSITE" id="PS50968"/>
    </source>
</evidence>
<feature type="domain" description="Peripheral subunit-binding (PSBD)" evidence="9">
    <location>
        <begin position="290"/>
        <end position="327"/>
    </location>
</feature>
<organism evidence="10 11">
    <name type="scientific">Actinoplanes derwentensis</name>
    <dbReference type="NCBI Taxonomy" id="113562"/>
    <lineage>
        <taxon>Bacteria</taxon>
        <taxon>Bacillati</taxon>
        <taxon>Actinomycetota</taxon>
        <taxon>Actinomycetes</taxon>
        <taxon>Micromonosporales</taxon>
        <taxon>Micromonosporaceae</taxon>
        <taxon>Actinoplanes</taxon>
    </lineage>
</organism>
<dbReference type="STRING" id="113562.SAMN04489716_5188"/>
<dbReference type="Pfam" id="PF00198">
    <property type="entry name" value="2-oxoacid_dh"/>
    <property type="match status" value="1"/>
</dbReference>
<dbReference type="InterPro" id="IPR050743">
    <property type="entry name" value="2-oxoacid_DH_E2_comp"/>
</dbReference>
<dbReference type="Proteomes" id="UP000198688">
    <property type="component" value="Chromosome I"/>
</dbReference>
<dbReference type="GO" id="GO:0005737">
    <property type="term" value="C:cytoplasm"/>
    <property type="evidence" value="ECO:0007669"/>
    <property type="project" value="TreeGrafter"/>
</dbReference>
<keyword evidence="11" id="KW-1185">Reference proteome</keyword>
<dbReference type="PANTHER" id="PTHR43178:SF5">
    <property type="entry name" value="LIPOAMIDE ACYLTRANSFERASE COMPONENT OF BRANCHED-CHAIN ALPHA-KETO ACID DEHYDROGENASE COMPLEX, MITOCHONDRIAL"/>
    <property type="match status" value="1"/>
</dbReference>
<dbReference type="SUPFAM" id="SSF52777">
    <property type="entry name" value="CoA-dependent acyltransferases"/>
    <property type="match status" value="1"/>
</dbReference>
<dbReference type="InterPro" id="IPR011053">
    <property type="entry name" value="Single_hybrid_motif"/>
</dbReference>
<dbReference type="SUPFAM" id="SSF51230">
    <property type="entry name" value="Single hybrid motif"/>
    <property type="match status" value="2"/>
</dbReference>
<dbReference type="EC" id="2.3.1.-" evidence="6"/>
<feature type="compositionally biased region" description="Low complexity" evidence="7">
    <location>
        <begin position="117"/>
        <end position="126"/>
    </location>
</feature>
<dbReference type="AlphaFoldDB" id="A0A1H2C4D8"/>
<reference evidence="10 11" key="1">
    <citation type="submission" date="2016-10" db="EMBL/GenBank/DDBJ databases">
        <authorList>
            <person name="de Groot N.N."/>
        </authorList>
    </citation>
    <scope>NUCLEOTIDE SEQUENCE [LARGE SCALE GENOMIC DNA]</scope>
    <source>
        <strain evidence="10 11">DSM 43941</strain>
    </source>
</reference>
<dbReference type="GO" id="GO:0016407">
    <property type="term" value="F:acetyltransferase activity"/>
    <property type="evidence" value="ECO:0007669"/>
    <property type="project" value="TreeGrafter"/>
</dbReference>
<dbReference type="PROSITE" id="PS00189">
    <property type="entry name" value="LIPOYL"/>
    <property type="match status" value="2"/>
</dbReference>
<evidence type="ECO:0000256" key="4">
    <source>
        <dbReference type="ARBA" id="ARBA00022823"/>
    </source>
</evidence>
<dbReference type="PROSITE" id="PS51826">
    <property type="entry name" value="PSBD"/>
    <property type="match status" value="1"/>
</dbReference>
<accession>A0A1H2C4D8</accession>
<dbReference type="EMBL" id="LT629758">
    <property type="protein sequence ID" value="SDT64886.1"/>
    <property type="molecule type" value="Genomic_DNA"/>
</dbReference>
<feature type="region of interest" description="Disordered" evidence="7">
    <location>
        <begin position="334"/>
        <end position="367"/>
    </location>
</feature>
<dbReference type="InterPro" id="IPR004167">
    <property type="entry name" value="PSBD"/>
</dbReference>
<dbReference type="FunFam" id="3.30.559.10:FF:000007">
    <property type="entry name" value="Dihydrolipoamide acetyltransferase component of pyruvate dehydrogenase complex"/>
    <property type="match status" value="1"/>
</dbReference>
<feature type="region of interest" description="Disordered" evidence="7">
    <location>
        <begin position="70"/>
        <end position="145"/>
    </location>
</feature>
<protein>
    <recommendedName>
        <fullName evidence="6">Dihydrolipoamide acetyltransferase component of pyruvate dehydrogenase complex</fullName>
        <ecNumber evidence="6">2.3.1.-</ecNumber>
    </recommendedName>
</protein>
<dbReference type="InterPro" id="IPR036625">
    <property type="entry name" value="E3-bd_dom_sf"/>
</dbReference>
<keyword evidence="3 6" id="KW-0808">Transferase</keyword>
<dbReference type="InterPro" id="IPR023213">
    <property type="entry name" value="CAT-like_dom_sf"/>
</dbReference>
<keyword evidence="4 6" id="KW-0450">Lipoyl</keyword>
<keyword evidence="5 6" id="KW-0012">Acyltransferase</keyword>
<dbReference type="Gene3D" id="2.40.50.100">
    <property type="match status" value="2"/>
</dbReference>
<dbReference type="CDD" id="cd06849">
    <property type="entry name" value="lipoyl_domain"/>
    <property type="match status" value="2"/>
</dbReference>
<dbReference type="OrthoDB" id="9805770at2"/>
<dbReference type="NCBIfam" id="TIGR02927">
    <property type="entry name" value="SucB_Actino"/>
    <property type="match status" value="1"/>
</dbReference>
<evidence type="ECO:0000259" key="9">
    <source>
        <dbReference type="PROSITE" id="PS51826"/>
    </source>
</evidence>
<dbReference type="Pfam" id="PF00364">
    <property type="entry name" value="Biotin_lipoyl"/>
    <property type="match status" value="2"/>
</dbReference>
<dbReference type="GO" id="GO:0031405">
    <property type="term" value="F:lipoic acid binding"/>
    <property type="evidence" value="ECO:0007669"/>
    <property type="project" value="TreeGrafter"/>
</dbReference>
<dbReference type="SUPFAM" id="SSF47005">
    <property type="entry name" value="Peripheral subunit-binding domain of 2-oxo acid dehydrogenase complex"/>
    <property type="match status" value="1"/>
</dbReference>
<feature type="compositionally biased region" description="Low complexity" evidence="7">
    <location>
        <begin position="334"/>
        <end position="357"/>
    </location>
</feature>
<dbReference type="PANTHER" id="PTHR43178">
    <property type="entry name" value="DIHYDROLIPOAMIDE ACETYLTRANSFERASE COMPONENT OF PYRUVATE DEHYDROGENASE COMPLEX"/>
    <property type="match status" value="1"/>
</dbReference>
<feature type="compositionally biased region" description="Low complexity" evidence="7">
    <location>
        <begin position="266"/>
        <end position="275"/>
    </location>
</feature>
<feature type="compositionally biased region" description="Low complexity" evidence="7">
    <location>
        <begin position="223"/>
        <end position="257"/>
    </location>
</feature>
<evidence type="ECO:0000256" key="2">
    <source>
        <dbReference type="ARBA" id="ARBA00007317"/>
    </source>
</evidence>
<gene>
    <name evidence="10" type="ORF">SAMN04489716_5188</name>
</gene>
<evidence type="ECO:0000256" key="1">
    <source>
        <dbReference type="ARBA" id="ARBA00001938"/>
    </source>
</evidence>
<dbReference type="Gene3D" id="3.30.559.10">
    <property type="entry name" value="Chloramphenicol acetyltransferase-like domain"/>
    <property type="match status" value="1"/>
</dbReference>
<dbReference type="Pfam" id="PF02817">
    <property type="entry name" value="E3_binding"/>
    <property type="match status" value="1"/>
</dbReference>
<dbReference type="InterPro" id="IPR000089">
    <property type="entry name" value="Biotin_lipoyl"/>
</dbReference>
<name>A0A1H2C4D8_9ACTN</name>
<evidence type="ECO:0000313" key="11">
    <source>
        <dbReference type="Proteomes" id="UP000198688"/>
    </source>
</evidence>
<dbReference type="RefSeq" id="WP_092547002.1">
    <property type="nucleotide sequence ID" value="NZ_BOMJ01000014.1"/>
</dbReference>
<dbReference type="Gene3D" id="4.10.320.10">
    <property type="entry name" value="E3-binding domain"/>
    <property type="match status" value="1"/>
</dbReference>
<dbReference type="InterPro" id="IPR001078">
    <property type="entry name" value="2-oxoacid_DH_actylTfrase"/>
</dbReference>
<dbReference type="InterPro" id="IPR014276">
    <property type="entry name" value="2-oxoglutarate_DH_E2"/>
</dbReference>
<evidence type="ECO:0000256" key="7">
    <source>
        <dbReference type="SAM" id="MobiDB-lite"/>
    </source>
</evidence>
<evidence type="ECO:0000256" key="5">
    <source>
        <dbReference type="ARBA" id="ARBA00023315"/>
    </source>
</evidence>
<feature type="region of interest" description="Disordered" evidence="7">
    <location>
        <begin position="206"/>
        <end position="275"/>
    </location>
</feature>
<comment type="cofactor">
    <cofactor evidence="1 6">
        <name>(R)-lipoate</name>
        <dbReference type="ChEBI" id="CHEBI:83088"/>
    </cofactor>
</comment>
<sequence>MPTSVTMPRLGESVTEGTVTRWLKQEGERVEVDEPLLEVSTDKVDTEIPSPAAGILSRIVVGEDETADVGSELAVIAGDGEEAGSSEPAPAQEAEAEPEPAAPVEPSTEKPVEEEAPAPQSAAPASGGEGTEVKLPALGESVTEGTITRWLKAVGDTVEADEPLVEVSTDKVDTELPSPVAGTLLEIKVAEDETAEVGAVLAIVGTPGSAPAPEKKPEPAPAPAAEKPAPAAEKPAPVAEKPVEKPAPQQAAAPKVESAPAPQIPPATETAKAAPAPAAVASNGAGDAGYVTPLVRKLAAEKGVDLSSLTGTGVGGRIRKQDVIDAAEKAAAAKAQPAPAAAAAPTDKPAAKAAAKPEPSPLRGRTEKLPRIRQTIARRMVESLQVSAQLTTVVEVDVTKIANLRNKAKADFQAKHGVKLTFLPFFALATVEGLQQHPVVNSSLDMEAGTVTYHGAEHLGIAVDAPKGLVVPVIKDAGDLNLAGLSKRIADLADRTRNNKIGPDEIGGGTFTLTNTGSRGALFDTPIINQPQVGILGLGAVVKRPVIVNDPELGEIIVPRSMVYLALSYDHRIVDGADAARFLGTLKERLEAGNFEADLGL</sequence>
<evidence type="ECO:0000256" key="6">
    <source>
        <dbReference type="RuleBase" id="RU003423"/>
    </source>
</evidence>
<comment type="similarity">
    <text evidence="2 6">Belongs to the 2-oxoacid dehydrogenase family.</text>
</comment>
<feature type="domain" description="Lipoyl-binding" evidence="8">
    <location>
        <begin position="2"/>
        <end position="77"/>
    </location>
</feature>
<dbReference type="PROSITE" id="PS50968">
    <property type="entry name" value="BIOTINYL_LIPOYL"/>
    <property type="match status" value="2"/>
</dbReference>
<feature type="domain" description="Lipoyl-binding" evidence="8">
    <location>
        <begin position="130"/>
        <end position="205"/>
    </location>
</feature>
<evidence type="ECO:0000313" key="10">
    <source>
        <dbReference type="EMBL" id="SDT64886.1"/>
    </source>
</evidence>
<proteinExistence type="inferred from homology"/>